<keyword evidence="2" id="KW-0378">Hydrolase</keyword>
<dbReference type="PANTHER" id="PTHR10412">
    <property type="entry name" value="MANNOSYL-OLIGOSACCHARIDE GLUCOSIDASE"/>
    <property type="match status" value="1"/>
</dbReference>
<dbReference type="GO" id="GO:0005789">
    <property type="term" value="C:endoplasmic reticulum membrane"/>
    <property type="evidence" value="ECO:0007669"/>
    <property type="project" value="TreeGrafter"/>
</dbReference>
<dbReference type="GO" id="GO:0004573">
    <property type="term" value="F:Glc3Man9GlcNAc2 oligosaccharide glucosidase activity"/>
    <property type="evidence" value="ECO:0007669"/>
    <property type="project" value="InterPro"/>
</dbReference>
<accession>A0A644YJJ2</accession>
<name>A0A644YJJ2_9ZZZZ</name>
<evidence type="ECO:0000313" key="5">
    <source>
        <dbReference type="EMBL" id="MPM28061.1"/>
    </source>
</evidence>
<dbReference type="InterPro" id="IPR004888">
    <property type="entry name" value="Glycoside_hydrolase_63"/>
</dbReference>
<proteinExistence type="inferred from homology"/>
<organism evidence="5">
    <name type="scientific">bioreactor metagenome</name>
    <dbReference type="NCBI Taxonomy" id="1076179"/>
    <lineage>
        <taxon>unclassified sequences</taxon>
        <taxon>metagenomes</taxon>
        <taxon>ecological metagenomes</taxon>
    </lineage>
</organism>
<dbReference type="PANTHER" id="PTHR10412:SF11">
    <property type="entry name" value="MANNOSYL-OLIGOSACCHARIDE GLUCOSIDASE"/>
    <property type="match status" value="1"/>
</dbReference>
<sequence>MEFDLSKIPFSRYGSYLTISYINKAEHIKEGLYIRSVRGGDNDISHLFFIEVTYSGKTVPFEAVASPVNIRLKALEGYVDICICEKHLIRAVGHGVGLRLSMEERSYDNALPVAEGNWEINCYSEETKFRLVPLAGSLKVDAPWDKYRSKYVIADFLTDEKTNGFECALEEYMTVWKKRNYGRIFEDCKKDIEKHYCNWLDKTLTVKNEFLEGRELASYITWSCVVPPKGLITRHAMYMSKNWMTNIWSWDNCFNAMALIKNQPELAWDQIMLFVDNQDESGVFPDFINDKFMGWSCCKPPIQGWIFLWMMKRTDVFTMERIQEIYEPLCRWTNWWFEYRDDDMDGVPQYNHGNDCGWDNSTVFNKGIPVESPDLSAYLIIQMDVLAYMAEKLGKYDEHKMWKLKSDELLEKMIQHFWCDDDFCALLSGNHEIVKSQSLLLYIPIILGKKLPEHILESLIKGLKDESKFLTEHGLSTESVSSEHYIPDGYWRGPRWAPSTILITDGLLEAGEKEFSKEIAQRFCKMAQKSGMAENFNALTGEGLRDEAFTWTSSIFLILGNEYC</sequence>
<dbReference type="InterPro" id="IPR008928">
    <property type="entry name" value="6-hairpin_glycosidase_sf"/>
</dbReference>
<dbReference type="InterPro" id="IPR054491">
    <property type="entry name" value="MGH1-like_GH"/>
</dbReference>
<dbReference type="SUPFAM" id="SSF48208">
    <property type="entry name" value="Six-hairpin glycosidases"/>
    <property type="match status" value="1"/>
</dbReference>
<dbReference type="Gene3D" id="1.50.10.10">
    <property type="match status" value="1"/>
</dbReference>
<evidence type="ECO:0000259" key="4">
    <source>
        <dbReference type="Pfam" id="PF22422"/>
    </source>
</evidence>
<dbReference type="AlphaFoldDB" id="A0A644YJJ2"/>
<comment type="caution">
    <text evidence="5">The sequence shown here is derived from an EMBL/GenBank/DDBJ whole genome shotgun (WGS) entry which is preliminary data.</text>
</comment>
<gene>
    <name evidence="5" type="ORF">SDC9_74578</name>
</gene>
<keyword evidence="3" id="KW-0326">Glycosidase</keyword>
<feature type="domain" description="Mannosylglycerate hydrolase MGH1-like glycoside hydrolase" evidence="4">
    <location>
        <begin position="246"/>
        <end position="552"/>
    </location>
</feature>
<protein>
    <recommendedName>
        <fullName evidence="4">Mannosylglycerate hydrolase MGH1-like glycoside hydrolase domain-containing protein</fullName>
    </recommendedName>
</protein>
<comment type="similarity">
    <text evidence="1">Belongs to the glycosyl hydrolase 63 family.</text>
</comment>
<dbReference type="EMBL" id="VSSQ01005151">
    <property type="protein sequence ID" value="MPM28061.1"/>
    <property type="molecule type" value="Genomic_DNA"/>
</dbReference>
<dbReference type="GO" id="GO:0006487">
    <property type="term" value="P:protein N-linked glycosylation"/>
    <property type="evidence" value="ECO:0007669"/>
    <property type="project" value="TreeGrafter"/>
</dbReference>
<dbReference type="Pfam" id="PF22422">
    <property type="entry name" value="MGH1-like_GH"/>
    <property type="match status" value="1"/>
</dbReference>
<evidence type="ECO:0000256" key="2">
    <source>
        <dbReference type="ARBA" id="ARBA00022801"/>
    </source>
</evidence>
<reference evidence="5" key="1">
    <citation type="submission" date="2019-08" db="EMBL/GenBank/DDBJ databases">
        <authorList>
            <person name="Kucharzyk K."/>
            <person name="Murdoch R.W."/>
            <person name="Higgins S."/>
            <person name="Loffler F."/>
        </authorList>
    </citation>
    <scope>NUCLEOTIDE SEQUENCE</scope>
</reference>
<dbReference type="GO" id="GO:0009311">
    <property type="term" value="P:oligosaccharide metabolic process"/>
    <property type="evidence" value="ECO:0007669"/>
    <property type="project" value="InterPro"/>
</dbReference>
<evidence type="ECO:0000256" key="1">
    <source>
        <dbReference type="ARBA" id="ARBA00010833"/>
    </source>
</evidence>
<dbReference type="InterPro" id="IPR012341">
    <property type="entry name" value="6hp_glycosidase-like_sf"/>
</dbReference>
<evidence type="ECO:0000256" key="3">
    <source>
        <dbReference type="ARBA" id="ARBA00023295"/>
    </source>
</evidence>